<name>A0AB39W255_9FLAO</name>
<organism evidence="1">
    <name type="scientific">Flavobacterium sp. WC2409</name>
    <dbReference type="NCBI Taxonomy" id="3234139"/>
    <lineage>
        <taxon>Bacteria</taxon>
        <taxon>Pseudomonadati</taxon>
        <taxon>Bacteroidota</taxon>
        <taxon>Flavobacteriia</taxon>
        <taxon>Flavobacteriales</taxon>
        <taxon>Flavobacteriaceae</taxon>
        <taxon>Flavobacterium</taxon>
    </lineage>
</organism>
<dbReference type="AlphaFoldDB" id="A0AB39W255"/>
<accession>A0AB39W255</accession>
<protein>
    <submittedName>
        <fullName evidence="1">Uncharacterized protein</fullName>
    </submittedName>
</protein>
<proteinExistence type="predicted"/>
<sequence length="72" mass="8484">MIPNVSSFIIYTMYKNKNQSRLEPSKRPILWAKRKIMLFLTAFMIGMSNGMNVGDNMTHNKQNQTEQHHKKD</sequence>
<gene>
    <name evidence="1" type="ORF">AB3G34_11970</name>
</gene>
<dbReference type="RefSeq" id="WP_367772076.1">
    <property type="nucleotide sequence ID" value="NZ_CP165625.1"/>
</dbReference>
<evidence type="ECO:0000313" key="1">
    <source>
        <dbReference type="EMBL" id="XDU94601.1"/>
    </source>
</evidence>
<reference evidence="1" key="1">
    <citation type="submission" date="2024-07" db="EMBL/GenBank/DDBJ databases">
        <authorList>
            <person name="Biller S.J."/>
        </authorList>
    </citation>
    <scope>NUCLEOTIDE SEQUENCE</scope>
    <source>
        <strain evidence="1">WC2409</strain>
    </source>
</reference>
<dbReference type="EMBL" id="CP165625">
    <property type="protein sequence ID" value="XDU94601.1"/>
    <property type="molecule type" value="Genomic_DNA"/>
</dbReference>